<dbReference type="Proteomes" id="UP000253034">
    <property type="component" value="Unassembled WGS sequence"/>
</dbReference>
<organism evidence="5 6">
    <name type="scientific">Anaerobacterium chartisolvens</name>
    <dbReference type="NCBI Taxonomy" id="1297424"/>
    <lineage>
        <taxon>Bacteria</taxon>
        <taxon>Bacillati</taxon>
        <taxon>Bacillota</taxon>
        <taxon>Clostridia</taxon>
        <taxon>Eubacteriales</taxon>
        <taxon>Oscillospiraceae</taxon>
        <taxon>Anaerobacterium</taxon>
    </lineage>
</organism>
<name>A0A369AKH4_9FIRM</name>
<evidence type="ECO:0000256" key="1">
    <source>
        <dbReference type="ARBA" id="ARBA00001947"/>
    </source>
</evidence>
<protein>
    <submittedName>
        <fullName evidence="5">3-keto-5-aminohexanoate cleavage enzyme</fullName>
    </submittedName>
</protein>
<evidence type="ECO:0000313" key="5">
    <source>
        <dbReference type="EMBL" id="RCX09862.1"/>
    </source>
</evidence>
<reference evidence="5 6" key="1">
    <citation type="submission" date="2018-07" db="EMBL/GenBank/DDBJ databases">
        <title>Genomic Encyclopedia of Type Strains, Phase IV (KMG-IV): sequencing the most valuable type-strain genomes for metagenomic binning, comparative biology and taxonomic classification.</title>
        <authorList>
            <person name="Goeker M."/>
        </authorList>
    </citation>
    <scope>NUCLEOTIDE SEQUENCE [LARGE SCALE GENOMIC DNA]</scope>
    <source>
        <strain evidence="5 6">DSM 27016</strain>
    </source>
</reference>
<dbReference type="Gene3D" id="3.20.20.70">
    <property type="entry name" value="Aldolase class I"/>
    <property type="match status" value="1"/>
</dbReference>
<dbReference type="EMBL" id="QPJT01000033">
    <property type="protein sequence ID" value="RCX09862.1"/>
    <property type="molecule type" value="Genomic_DNA"/>
</dbReference>
<dbReference type="Pfam" id="PF05853">
    <property type="entry name" value="BKACE"/>
    <property type="match status" value="1"/>
</dbReference>
<evidence type="ECO:0000313" key="6">
    <source>
        <dbReference type="Proteomes" id="UP000253034"/>
    </source>
</evidence>
<comment type="cofactor">
    <cofactor evidence="1">
        <name>Zn(2+)</name>
        <dbReference type="ChEBI" id="CHEBI:29105"/>
    </cofactor>
</comment>
<proteinExistence type="predicted"/>
<sequence>LGMVMQENGIKPEIEIFDAGMVYNALYYLKKGILKAPLHFQFVLGAAGGMDATVENLVFLKSLIPAGSTWGALGIGKGHLPIMYAALALGGHVRVGMEDNILYAKGVLAKSNVEFVERTKRIVRELNKEIATPDEAREILGLKSL</sequence>
<keyword evidence="3" id="KW-0479">Metal-binding</keyword>
<gene>
    <name evidence="5" type="ORF">DFR58_1331</name>
</gene>
<dbReference type="PANTHER" id="PTHR37418">
    <property type="entry name" value="3-KETO-5-AMINOHEXANOATE CLEAVAGE ENZYME-RELATED"/>
    <property type="match status" value="1"/>
</dbReference>
<accession>A0A369AKH4</accession>
<comment type="caution">
    <text evidence="5">The sequence shown here is derived from an EMBL/GenBank/DDBJ whole genome shotgun (WGS) entry which is preliminary data.</text>
</comment>
<dbReference type="GO" id="GO:0046872">
    <property type="term" value="F:metal ion binding"/>
    <property type="evidence" value="ECO:0007669"/>
    <property type="project" value="UniProtKB-KW"/>
</dbReference>
<dbReference type="RefSeq" id="WP_147273216.1">
    <property type="nucleotide sequence ID" value="NZ_QPJT01000033.1"/>
</dbReference>
<evidence type="ECO:0000256" key="2">
    <source>
        <dbReference type="ARBA" id="ARBA00022679"/>
    </source>
</evidence>
<dbReference type="InterPro" id="IPR013785">
    <property type="entry name" value="Aldolase_TIM"/>
</dbReference>
<keyword evidence="6" id="KW-1185">Reference proteome</keyword>
<dbReference type="AlphaFoldDB" id="A0A369AKH4"/>
<evidence type="ECO:0000256" key="3">
    <source>
        <dbReference type="ARBA" id="ARBA00022723"/>
    </source>
</evidence>
<dbReference type="OrthoDB" id="63399at2"/>
<keyword evidence="4" id="KW-0862">Zinc</keyword>
<dbReference type="InterPro" id="IPR008567">
    <property type="entry name" value="BKACE"/>
</dbReference>
<dbReference type="PANTHER" id="PTHR37418:SF2">
    <property type="entry name" value="3-KETO-5-AMINOHEXANOATE CLEAVAGE ENZYME"/>
    <property type="match status" value="1"/>
</dbReference>
<keyword evidence="2" id="KW-0808">Transferase</keyword>
<evidence type="ECO:0000256" key="4">
    <source>
        <dbReference type="ARBA" id="ARBA00022833"/>
    </source>
</evidence>
<dbReference type="GO" id="GO:0043720">
    <property type="term" value="F:3-keto-5-aminohexanoate cleavage activity"/>
    <property type="evidence" value="ECO:0007669"/>
    <property type="project" value="InterPro"/>
</dbReference>
<feature type="non-terminal residue" evidence="5">
    <location>
        <position position="1"/>
    </location>
</feature>